<accession>A0A9D4BR73</accession>
<evidence type="ECO:0000313" key="1">
    <source>
        <dbReference type="EMBL" id="KAH3705664.1"/>
    </source>
</evidence>
<name>A0A9D4BR73_DREPO</name>
<keyword evidence="2" id="KW-1185">Reference proteome</keyword>
<dbReference type="InterPro" id="IPR027897">
    <property type="entry name" value="DUF4559"/>
</dbReference>
<evidence type="ECO:0000313" key="2">
    <source>
        <dbReference type="Proteomes" id="UP000828390"/>
    </source>
</evidence>
<comment type="caution">
    <text evidence="1">The sequence shown here is derived from an EMBL/GenBank/DDBJ whole genome shotgun (WGS) entry which is preliminary data.</text>
</comment>
<dbReference type="AlphaFoldDB" id="A0A9D4BR73"/>
<protein>
    <submittedName>
        <fullName evidence="1">Uncharacterized protein</fullName>
    </submittedName>
</protein>
<dbReference type="Pfam" id="PF15112">
    <property type="entry name" value="DUF4559"/>
    <property type="match status" value="1"/>
</dbReference>
<gene>
    <name evidence="1" type="ORF">DPMN_080741</name>
</gene>
<reference evidence="1" key="1">
    <citation type="journal article" date="2019" name="bioRxiv">
        <title>The Genome of the Zebra Mussel, Dreissena polymorpha: A Resource for Invasive Species Research.</title>
        <authorList>
            <person name="McCartney M.A."/>
            <person name="Auch B."/>
            <person name="Kono T."/>
            <person name="Mallez S."/>
            <person name="Zhang Y."/>
            <person name="Obille A."/>
            <person name="Becker A."/>
            <person name="Abrahante J.E."/>
            <person name="Garbe J."/>
            <person name="Badalamenti J.P."/>
            <person name="Herman A."/>
            <person name="Mangelson H."/>
            <person name="Liachko I."/>
            <person name="Sullivan S."/>
            <person name="Sone E.D."/>
            <person name="Koren S."/>
            <person name="Silverstein K.A.T."/>
            <person name="Beckman K.B."/>
            <person name="Gohl D.M."/>
        </authorList>
    </citation>
    <scope>NUCLEOTIDE SEQUENCE</scope>
    <source>
        <strain evidence="1">Duluth1</strain>
        <tissue evidence="1">Whole animal</tissue>
    </source>
</reference>
<dbReference type="EMBL" id="JAIWYP010000015">
    <property type="protein sequence ID" value="KAH3705664.1"/>
    <property type="molecule type" value="Genomic_DNA"/>
</dbReference>
<sequence length="137" mass="15673">MLANTNIFPDKETYNWFKASRALNVTKDGLTPFVETELQNVQATLRNSCGVCSIENLLPCPTNGICNKKKGITCKFHKLQQPQHCQRCYQVKQNITSLHRFKGPSWRNTQAKKWSTYPWKIGECFIPPDGYSGIFSV</sequence>
<dbReference type="Proteomes" id="UP000828390">
    <property type="component" value="Unassembled WGS sequence"/>
</dbReference>
<organism evidence="1 2">
    <name type="scientific">Dreissena polymorpha</name>
    <name type="common">Zebra mussel</name>
    <name type="synonym">Mytilus polymorpha</name>
    <dbReference type="NCBI Taxonomy" id="45954"/>
    <lineage>
        <taxon>Eukaryota</taxon>
        <taxon>Metazoa</taxon>
        <taxon>Spiralia</taxon>
        <taxon>Lophotrochozoa</taxon>
        <taxon>Mollusca</taxon>
        <taxon>Bivalvia</taxon>
        <taxon>Autobranchia</taxon>
        <taxon>Heteroconchia</taxon>
        <taxon>Euheterodonta</taxon>
        <taxon>Imparidentia</taxon>
        <taxon>Neoheterodontei</taxon>
        <taxon>Myida</taxon>
        <taxon>Dreissenoidea</taxon>
        <taxon>Dreissenidae</taxon>
        <taxon>Dreissena</taxon>
    </lineage>
</organism>
<reference evidence="1" key="2">
    <citation type="submission" date="2020-11" db="EMBL/GenBank/DDBJ databases">
        <authorList>
            <person name="McCartney M.A."/>
            <person name="Auch B."/>
            <person name="Kono T."/>
            <person name="Mallez S."/>
            <person name="Becker A."/>
            <person name="Gohl D.M."/>
            <person name="Silverstein K.A.T."/>
            <person name="Koren S."/>
            <person name="Bechman K.B."/>
            <person name="Herman A."/>
            <person name="Abrahante J.E."/>
            <person name="Garbe J."/>
        </authorList>
    </citation>
    <scope>NUCLEOTIDE SEQUENCE</scope>
    <source>
        <strain evidence="1">Duluth1</strain>
        <tissue evidence="1">Whole animal</tissue>
    </source>
</reference>
<proteinExistence type="predicted"/>